<dbReference type="InterPro" id="IPR014013">
    <property type="entry name" value="Helic_SF1/SF2_ATP-bd_DinG/Rad3"/>
</dbReference>
<dbReference type="Pfam" id="PF00270">
    <property type="entry name" value="DEAD"/>
    <property type="match status" value="1"/>
</dbReference>
<dbReference type="GO" id="GO:0005524">
    <property type="term" value="F:ATP binding"/>
    <property type="evidence" value="ECO:0007669"/>
    <property type="project" value="UniProtKB-KW"/>
</dbReference>
<dbReference type="GO" id="GO:0006281">
    <property type="term" value="P:DNA repair"/>
    <property type="evidence" value="ECO:0007669"/>
    <property type="project" value="TreeGrafter"/>
</dbReference>
<dbReference type="GO" id="GO:0016818">
    <property type="term" value="F:hydrolase activity, acting on acid anhydrides, in phosphorus-containing anhydrides"/>
    <property type="evidence" value="ECO:0007669"/>
    <property type="project" value="InterPro"/>
</dbReference>
<protein>
    <recommendedName>
        <fullName evidence="6">DNA 5'-3' helicase</fullName>
        <ecNumber evidence="6">5.6.2.3</ecNumber>
    </recommendedName>
</protein>
<comment type="cofactor">
    <cofactor evidence="1">
        <name>[4Fe-4S] cluster</name>
        <dbReference type="ChEBI" id="CHEBI:49883"/>
    </cofactor>
</comment>
<dbReference type="Proteomes" id="UP000253740">
    <property type="component" value="Unassembled WGS sequence"/>
</dbReference>
<comment type="similarity">
    <text evidence="5">Belongs to the helicase family. DinG subfamily.</text>
</comment>
<comment type="catalytic activity">
    <reaction evidence="7">
        <text>ATP + H2O = ADP + phosphate + H(+)</text>
        <dbReference type="Rhea" id="RHEA:13065"/>
        <dbReference type="ChEBI" id="CHEBI:15377"/>
        <dbReference type="ChEBI" id="CHEBI:15378"/>
        <dbReference type="ChEBI" id="CHEBI:30616"/>
        <dbReference type="ChEBI" id="CHEBI:43474"/>
        <dbReference type="ChEBI" id="CHEBI:456216"/>
        <dbReference type="EC" id="5.6.2.3"/>
    </reaction>
</comment>
<dbReference type="InterPro" id="IPR006555">
    <property type="entry name" value="ATP-dep_Helicase_C"/>
</dbReference>
<dbReference type="InterPro" id="IPR011545">
    <property type="entry name" value="DEAD/DEAH_box_helicase_dom"/>
</dbReference>
<dbReference type="SUPFAM" id="SSF52540">
    <property type="entry name" value="P-loop containing nucleoside triphosphate hydrolases"/>
    <property type="match status" value="1"/>
</dbReference>
<evidence type="ECO:0000256" key="6">
    <source>
        <dbReference type="ARBA" id="ARBA00044969"/>
    </source>
</evidence>
<reference evidence="9" key="1">
    <citation type="submission" date="2015-03" db="EMBL/GenBank/DDBJ databases">
        <title>Draft genome sequence of Mizugakiibacter sediminis skMP5.</title>
        <authorList>
            <person name="Watanabe T."/>
            <person name="Kojima H."/>
            <person name="Fukui M."/>
        </authorList>
    </citation>
    <scope>NUCLEOTIDE SEQUENCE</scope>
    <source>
        <strain evidence="9">SkMP5</strain>
    </source>
</reference>
<dbReference type="EMBL" id="DF970209">
    <property type="protein sequence ID" value="GAP66458.1"/>
    <property type="molecule type" value="Genomic_DNA"/>
</dbReference>
<evidence type="ECO:0000256" key="5">
    <source>
        <dbReference type="ARBA" id="ARBA00038058"/>
    </source>
</evidence>
<dbReference type="AlphaFoldDB" id="A0A0K8QNK1"/>
<sequence>MTDDDIAGLLGPDGPFARELPNFAPRASQQAMAQAVAQAIDDGGTLIAEAGTGTGKTFAYLVPALLSGKRVIVSTGTKTLQDQLFHRDLPRVRSVLGARLKTSLLKGRANYLCRYRLDQAVKDGRFATRAQTAQLQAIRTWGARTASGDRAELAEIPEDSPLWPRVTSTAENCLGAECPFFDDCFVVKARRAAQEADLVVVNHHLLFADLALKQEGFGEILPGAHAFILDEAHQIPELAGQFFSTSVGARQLADLAQDTLAECGDVSGALNVLQPPLDALDAALKQARLALDPLPQRGAWAQIEQRGEAVDALRALHDALAALAEALVPQAERSRGMDNVHARAETLAARLQKLLDDPDGDEVRWYELSERGFVLSATPLDLAPPLRALREATRASWIFTSATLSVAGSFEHFARQLGLDDPHTLSLDSPFDFATQALAYLPKGLPDPNTPAYTERVIEAALPVLEASRGRAFLLFTSHRALRRAAELLRDRVPWPLFVQGTAPRHQLLTGFRACGHGVLLGAASFWEGVDVAGEALSCVIIDKLPFAAPDDPVLEARLEALRRAGGNPFTDWQVPTAVIALKQGAGRLIRDVHDRGVLVLCDPRLSTRGYGRLFLQSLPPMPLTRALADVQRFFADAETA</sequence>
<dbReference type="RefSeq" id="WP_062537055.1">
    <property type="nucleotide sequence ID" value="NZ_DF970209.1"/>
</dbReference>
<evidence type="ECO:0000313" key="10">
    <source>
        <dbReference type="EMBL" id="GAP66458.1"/>
    </source>
</evidence>
<name>A0A0K8QNK1_9GAMM</name>
<reference evidence="10" key="2">
    <citation type="submission" date="2015-08" db="EMBL/GenBank/DDBJ databases">
        <title>Complete DNA Sequence of Pseudomonas syringae pv. actinidiae, the Causal Agent of Kiwifruit Canker Disease.</title>
        <authorList>
            <person name="Rikkerink E.H.A."/>
            <person name="Fineran P.C."/>
        </authorList>
    </citation>
    <scope>NUCLEOTIDE SEQUENCE</scope>
    <source>
        <strain evidence="10">SkMP5</strain>
    </source>
</reference>
<dbReference type="HOGENOM" id="CLU_012117_2_0_6"/>
<evidence type="ECO:0000313" key="9">
    <source>
        <dbReference type="EMBL" id="GAN44747.1"/>
    </source>
</evidence>
<evidence type="ECO:0000256" key="7">
    <source>
        <dbReference type="ARBA" id="ARBA00048954"/>
    </source>
</evidence>
<evidence type="ECO:0000256" key="3">
    <source>
        <dbReference type="ARBA" id="ARBA00022801"/>
    </source>
</evidence>
<dbReference type="InterPro" id="IPR045028">
    <property type="entry name" value="DinG/Rad3-like"/>
</dbReference>
<keyword evidence="11" id="KW-1185">Reference proteome</keyword>
<evidence type="ECO:0000256" key="4">
    <source>
        <dbReference type="ARBA" id="ARBA00022840"/>
    </source>
</evidence>
<dbReference type="EMBL" id="DF952378">
    <property type="protein sequence ID" value="GAN44747.1"/>
    <property type="molecule type" value="Genomic_DNA"/>
</dbReference>
<proteinExistence type="inferred from homology"/>
<dbReference type="InterPro" id="IPR027417">
    <property type="entry name" value="P-loop_NTPase"/>
</dbReference>
<dbReference type="STRING" id="1475481.GCA_000953855_01801"/>
<keyword evidence="2" id="KW-0547">Nucleotide-binding</keyword>
<evidence type="ECO:0000259" key="8">
    <source>
        <dbReference type="PROSITE" id="PS51193"/>
    </source>
</evidence>
<dbReference type="GO" id="GO:0043139">
    <property type="term" value="F:5'-3' DNA helicase activity"/>
    <property type="evidence" value="ECO:0007669"/>
    <property type="project" value="UniProtKB-EC"/>
</dbReference>
<dbReference type="GO" id="GO:0003676">
    <property type="term" value="F:nucleic acid binding"/>
    <property type="evidence" value="ECO:0007669"/>
    <property type="project" value="InterPro"/>
</dbReference>
<feature type="domain" description="Helicase ATP-binding" evidence="8">
    <location>
        <begin position="15"/>
        <end position="301"/>
    </location>
</feature>
<dbReference type="EC" id="5.6.2.3" evidence="6"/>
<dbReference type="Gene3D" id="3.40.50.300">
    <property type="entry name" value="P-loop containing nucleotide triphosphate hydrolases"/>
    <property type="match status" value="2"/>
</dbReference>
<dbReference type="InterPro" id="IPR014001">
    <property type="entry name" value="Helicase_ATP-bd"/>
</dbReference>
<dbReference type="OrthoDB" id="9805194at2"/>
<evidence type="ECO:0000256" key="1">
    <source>
        <dbReference type="ARBA" id="ARBA00001966"/>
    </source>
</evidence>
<dbReference type="PANTHER" id="PTHR11472:SF34">
    <property type="entry name" value="REGULATOR OF TELOMERE ELONGATION HELICASE 1"/>
    <property type="match status" value="1"/>
</dbReference>
<gene>
    <name evidence="9" type="ORF">MBSD_1282</name>
    <name evidence="10" type="ORF">MBSD_n1766</name>
</gene>
<keyword evidence="3" id="KW-0378">Hydrolase</keyword>
<dbReference type="SMART" id="SM00487">
    <property type="entry name" value="DEXDc"/>
    <property type="match status" value="1"/>
</dbReference>
<dbReference type="PANTHER" id="PTHR11472">
    <property type="entry name" value="DNA REPAIR DEAD HELICASE RAD3/XP-D SUBFAMILY MEMBER"/>
    <property type="match status" value="1"/>
</dbReference>
<keyword evidence="10" id="KW-0347">Helicase</keyword>
<organism evidence="10">
    <name type="scientific">Mizugakiibacter sediminis</name>
    <dbReference type="NCBI Taxonomy" id="1475481"/>
    <lineage>
        <taxon>Bacteria</taxon>
        <taxon>Pseudomonadati</taxon>
        <taxon>Pseudomonadota</taxon>
        <taxon>Gammaproteobacteria</taxon>
        <taxon>Lysobacterales</taxon>
        <taxon>Rhodanobacteraceae</taxon>
        <taxon>Mizugakiibacter</taxon>
    </lineage>
</organism>
<dbReference type="SMART" id="SM00491">
    <property type="entry name" value="HELICc2"/>
    <property type="match status" value="1"/>
</dbReference>
<dbReference type="Pfam" id="PF13307">
    <property type="entry name" value="Helicase_C_2"/>
    <property type="match status" value="1"/>
</dbReference>
<evidence type="ECO:0000313" key="11">
    <source>
        <dbReference type="Proteomes" id="UP000253740"/>
    </source>
</evidence>
<dbReference type="PROSITE" id="PS51193">
    <property type="entry name" value="HELICASE_ATP_BIND_2"/>
    <property type="match status" value="1"/>
</dbReference>
<evidence type="ECO:0000256" key="2">
    <source>
        <dbReference type="ARBA" id="ARBA00022741"/>
    </source>
</evidence>
<accession>A0A0K8QNK1</accession>
<keyword evidence="4" id="KW-0067">ATP-binding</keyword>